<dbReference type="InterPro" id="IPR042098">
    <property type="entry name" value="TauD-like_sf"/>
</dbReference>
<evidence type="ECO:0000256" key="3">
    <source>
        <dbReference type="SAM" id="MobiDB-lite"/>
    </source>
</evidence>
<sequence length="453" mass="48206">MAATRIRFRPLDGAERSAPAGVAALPRVLEPEGEACSAAALGTRLHAHAAALVEHLREHGALLIRGYDVSDARAFSEAMGQLAPFLRPLGDYFLAEDGREPVAGACLCRETNSFQRTGGYLRADVVPHAENYYSSDVPEFVAFFCEAAPRVGGETGLFCAVRALALLPPALRRKLEAERFDARVFRTRAELAAACALPAGAGLDELARAARAHGAASCEPVCDMPAMLELRFAKPSIVAGAGARRTRGALSLNAAELGAAGLGALSRELERRVYADSPGWWLHRLLWRCARTLPLIGRALAFVDDLGPALRRPLGAARCAARARLRARAAALSGGVRADGSARTLRAALRVHEAEVIGRALGRSVSLVRWRAGDVLLVDNMSVLHDGMPGRPWEARTLRAMLFNAVALDDRCGGKPTRPGVLHLSSHTNTAGPLMNAAPSRSSPGTRPCALVR</sequence>
<reference evidence="5" key="1">
    <citation type="submission" date="2021-05" db="EMBL/GenBank/DDBJ databases">
        <title>The genome of the haptophyte Pavlova lutheri (Diacronema luteri, Pavlovales) - a model for lipid biosynthesis in eukaryotic algae.</title>
        <authorList>
            <person name="Hulatt C.J."/>
            <person name="Posewitz M.C."/>
        </authorList>
    </citation>
    <scope>NUCLEOTIDE SEQUENCE</scope>
    <source>
        <strain evidence="5">NIVA-4/92</strain>
    </source>
</reference>
<dbReference type="OrthoDB" id="408743at2759"/>
<dbReference type="Proteomes" id="UP000751190">
    <property type="component" value="Unassembled WGS sequence"/>
</dbReference>
<dbReference type="PANTHER" id="PTHR10696">
    <property type="entry name" value="GAMMA-BUTYROBETAINE HYDROXYLASE-RELATED"/>
    <property type="match status" value="1"/>
</dbReference>
<comment type="caution">
    <text evidence="5">The sequence shown here is derived from an EMBL/GenBank/DDBJ whole genome shotgun (WGS) entry which is preliminary data.</text>
</comment>
<dbReference type="GO" id="GO:0017000">
    <property type="term" value="P:antibiotic biosynthetic process"/>
    <property type="evidence" value="ECO:0007669"/>
    <property type="project" value="UniProtKB-KW"/>
</dbReference>
<evidence type="ECO:0000313" key="6">
    <source>
        <dbReference type="Proteomes" id="UP000751190"/>
    </source>
</evidence>
<proteinExistence type="predicted"/>
<feature type="domain" description="TauD/TfdA-like" evidence="4">
    <location>
        <begin position="46"/>
        <end position="177"/>
    </location>
</feature>
<dbReference type="Pfam" id="PF02668">
    <property type="entry name" value="TauD"/>
    <property type="match status" value="1"/>
</dbReference>
<dbReference type="InterPro" id="IPR003819">
    <property type="entry name" value="TauD/TfdA-like"/>
</dbReference>
<protein>
    <recommendedName>
        <fullName evidence="4">TauD/TfdA-like domain-containing protein</fullName>
    </recommendedName>
</protein>
<organism evidence="5 6">
    <name type="scientific">Diacronema lutheri</name>
    <name type="common">Unicellular marine alga</name>
    <name type="synonym">Monochrysis lutheri</name>
    <dbReference type="NCBI Taxonomy" id="2081491"/>
    <lineage>
        <taxon>Eukaryota</taxon>
        <taxon>Haptista</taxon>
        <taxon>Haptophyta</taxon>
        <taxon>Pavlovophyceae</taxon>
        <taxon>Pavlovales</taxon>
        <taxon>Pavlovaceae</taxon>
        <taxon>Diacronema</taxon>
    </lineage>
</organism>
<keyword evidence="1" id="KW-0560">Oxidoreductase</keyword>
<evidence type="ECO:0000256" key="1">
    <source>
        <dbReference type="ARBA" id="ARBA00023002"/>
    </source>
</evidence>
<dbReference type="EMBL" id="JAGTXO010000008">
    <property type="protein sequence ID" value="KAG8466376.1"/>
    <property type="molecule type" value="Genomic_DNA"/>
</dbReference>
<dbReference type="Gene3D" id="3.60.130.10">
    <property type="entry name" value="Clavaminate synthase-like"/>
    <property type="match status" value="1"/>
</dbReference>
<keyword evidence="2" id="KW-0045">Antibiotic biosynthesis</keyword>
<dbReference type="AlphaFoldDB" id="A0A8J5XCX1"/>
<keyword evidence="6" id="KW-1185">Reference proteome</keyword>
<gene>
    <name evidence="5" type="ORF">KFE25_002132</name>
</gene>
<name>A0A8J5XCX1_DIALT</name>
<dbReference type="GO" id="GO:0016491">
    <property type="term" value="F:oxidoreductase activity"/>
    <property type="evidence" value="ECO:0007669"/>
    <property type="project" value="UniProtKB-KW"/>
</dbReference>
<evidence type="ECO:0000313" key="5">
    <source>
        <dbReference type="EMBL" id="KAG8466376.1"/>
    </source>
</evidence>
<evidence type="ECO:0000256" key="2">
    <source>
        <dbReference type="ARBA" id="ARBA00023194"/>
    </source>
</evidence>
<dbReference type="SUPFAM" id="SSF51197">
    <property type="entry name" value="Clavaminate synthase-like"/>
    <property type="match status" value="2"/>
</dbReference>
<feature type="region of interest" description="Disordered" evidence="3">
    <location>
        <begin position="429"/>
        <end position="453"/>
    </location>
</feature>
<dbReference type="PANTHER" id="PTHR10696:SF56">
    <property type="entry name" value="TAUD_TFDA-LIKE DOMAIN-CONTAINING PROTEIN"/>
    <property type="match status" value="1"/>
</dbReference>
<dbReference type="InterPro" id="IPR050411">
    <property type="entry name" value="AlphaKG_dependent_hydroxylases"/>
</dbReference>
<accession>A0A8J5XCX1</accession>
<evidence type="ECO:0000259" key="4">
    <source>
        <dbReference type="Pfam" id="PF02668"/>
    </source>
</evidence>